<dbReference type="AlphaFoldDB" id="A0A7K3LRQ2"/>
<protein>
    <recommendedName>
        <fullName evidence="4">Molecular chaperone DnaJ</fullName>
    </recommendedName>
</protein>
<comment type="caution">
    <text evidence="2">The sequence shown here is derived from an EMBL/GenBank/DDBJ whole genome shotgun (WGS) entry which is preliminary data.</text>
</comment>
<dbReference type="EMBL" id="JAADZU010000046">
    <property type="protein sequence ID" value="NDK90776.1"/>
    <property type="molecule type" value="Genomic_DNA"/>
</dbReference>
<dbReference type="Proteomes" id="UP000466307">
    <property type="component" value="Unassembled WGS sequence"/>
</dbReference>
<sequence>MTAAFLASETALADIDSAVQVAHQLDPRSRVRADWTALRERYGQVTAEYLRLSGAAAADPPPRADEFARCTDALVAMTDQMARFGQAHARELDRARHAVTELGVLDQRARTAATSAGHALEQAPASFMRLTSVSQAADGLSGAIGAYEQATDLPARRSTANALISAAQRVDTALSAAPGFTERAQRVIRSVDTRRGGIVTRAERVPETMSALRREFSGECSADLQTAEAGIRRNIEAAEADLARARERLADAPDQAIADAENARDDLDAAEFAVDSVLSRLELLRQVRADPAATEQRVRFRLRDAQHLAMNSNLVDEWGSVLDAQADRISRAHTRLERVHPDYWAYLTELRAVEDRVAEIVNRMRGQVAAR</sequence>
<reference evidence="2 3" key="1">
    <citation type="submission" date="2020-01" db="EMBL/GenBank/DDBJ databases">
        <title>Investigation of new actinobacteria for the biodesulphurisation of diesel fuel.</title>
        <authorList>
            <person name="Athi Narayanan S.M."/>
        </authorList>
    </citation>
    <scope>NUCLEOTIDE SEQUENCE [LARGE SCALE GENOMIC DNA]</scope>
    <source>
        <strain evidence="2 3">213E</strain>
    </source>
</reference>
<accession>A0A7K3LRQ2</accession>
<keyword evidence="3" id="KW-1185">Reference proteome</keyword>
<organism evidence="2 3">
    <name type="scientific">Gordonia desulfuricans</name>
    <dbReference type="NCBI Taxonomy" id="89051"/>
    <lineage>
        <taxon>Bacteria</taxon>
        <taxon>Bacillati</taxon>
        <taxon>Actinomycetota</taxon>
        <taxon>Actinomycetes</taxon>
        <taxon>Mycobacteriales</taxon>
        <taxon>Gordoniaceae</taxon>
        <taxon>Gordonia</taxon>
    </lineage>
</organism>
<feature type="coiled-coil region" evidence="1">
    <location>
        <begin position="228"/>
        <end position="255"/>
    </location>
</feature>
<evidence type="ECO:0000313" key="3">
    <source>
        <dbReference type="Proteomes" id="UP000466307"/>
    </source>
</evidence>
<keyword evidence="1" id="KW-0175">Coiled coil</keyword>
<gene>
    <name evidence="2" type="ORF">GYA93_14465</name>
</gene>
<name>A0A7K3LRQ2_9ACTN</name>
<evidence type="ECO:0000313" key="2">
    <source>
        <dbReference type="EMBL" id="NDK90776.1"/>
    </source>
</evidence>
<evidence type="ECO:0008006" key="4">
    <source>
        <dbReference type="Google" id="ProtNLM"/>
    </source>
</evidence>
<dbReference type="RefSeq" id="WP_059036573.1">
    <property type="nucleotide sequence ID" value="NZ_JAADZU010000046.1"/>
</dbReference>
<evidence type="ECO:0000256" key="1">
    <source>
        <dbReference type="SAM" id="Coils"/>
    </source>
</evidence>
<proteinExistence type="predicted"/>